<gene>
    <name evidence="1" type="ORF">EGLMOMJH_00046</name>
</gene>
<evidence type="ECO:0000313" key="1">
    <source>
        <dbReference type="EMBL" id="QNO50507.1"/>
    </source>
</evidence>
<accession>A0A7G9YR73</accession>
<evidence type="ECO:0008006" key="2">
    <source>
        <dbReference type="Google" id="ProtNLM"/>
    </source>
</evidence>
<protein>
    <recommendedName>
        <fullName evidence="2">HNH endonuclease 5 domain-containing protein</fullName>
    </recommendedName>
</protein>
<sequence length="197" mass="22056">MLNILNGRSYDPVGYCIYCGAKNNLQKEHILPFGLSGTAVLPDSTCSKCARVTGRQEQIVLRGPMWPVRVYREFKSRTKHKNAPEEYPLTIMRESVQETVMLPLDEYPILLHFPIFPPPAFLNPSGYTNGIRINGVATVSFGPKPAEISRNLGATSISLILLCQISQHQTSKSEQQSQNKLNIICKEYTLHSHSLLS</sequence>
<dbReference type="AlphaFoldDB" id="A0A7G9YR73"/>
<name>A0A7G9YR73_9EURY</name>
<organism evidence="1">
    <name type="scientific">Candidatus Methanogaster sp. ANME-2c ERB4</name>
    <dbReference type="NCBI Taxonomy" id="2759911"/>
    <lineage>
        <taxon>Archaea</taxon>
        <taxon>Methanobacteriati</taxon>
        <taxon>Methanobacteriota</taxon>
        <taxon>Stenosarchaea group</taxon>
        <taxon>Methanomicrobia</taxon>
        <taxon>Methanosarcinales</taxon>
        <taxon>ANME-2 cluster</taxon>
        <taxon>Candidatus Methanogasteraceae</taxon>
        <taxon>Candidatus Methanogaster</taxon>
    </lineage>
</organism>
<proteinExistence type="predicted"/>
<reference evidence="1" key="1">
    <citation type="submission" date="2020-06" db="EMBL/GenBank/DDBJ databases">
        <title>Unique genomic features of the anaerobic methanotrophic archaea.</title>
        <authorList>
            <person name="Chadwick G.L."/>
            <person name="Skennerton C.T."/>
            <person name="Laso-Perez R."/>
            <person name="Leu A.O."/>
            <person name="Speth D.R."/>
            <person name="Yu H."/>
            <person name="Morgan-Lang C."/>
            <person name="Hatzenpichler R."/>
            <person name="Goudeau D."/>
            <person name="Malmstrom R."/>
            <person name="Brazelton W.J."/>
            <person name="Woyke T."/>
            <person name="Hallam S.J."/>
            <person name="Tyson G.W."/>
            <person name="Wegener G."/>
            <person name="Boetius A."/>
            <person name="Orphan V."/>
        </authorList>
    </citation>
    <scope>NUCLEOTIDE SEQUENCE</scope>
</reference>
<dbReference type="EMBL" id="MT631437">
    <property type="protein sequence ID" value="QNO50507.1"/>
    <property type="molecule type" value="Genomic_DNA"/>
</dbReference>